<accession>A0A6J7XEQ3</accession>
<dbReference type="Pfam" id="PF23984">
    <property type="entry name" value="DUF7307"/>
    <property type="match status" value="1"/>
</dbReference>
<keyword evidence="1" id="KW-0175">Coiled coil</keyword>
<sequence length="134" mass="14940">MADLNTLRELCAKMQGLQTEKDTLEESLKTTNVAIDELRLKLIPEMMDQIEVKNATFPGIGRVQLAGDLYCSTKAGQKDAAMQWLRDMEMDGMISETYNASSMKALVRRLIEQGADIPECLNVTPFIRASIVKA</sequence>
<feature type="coiled-coil region" evidence="1">
    <location>
        <begin position="7"/>
        <end position="41"/>
    </location>
</feature>
<dbReference type="EMBL" id="LR798396">
    <property type="protein sequence ID" value="CAB5228639.1"/>
    <property type="molecule type" value="Genomic_DNA"/>
</dbReference>
<name>A0A6J7XEQ3_9CAUD</name>
<dbReference type="InterPro" id="IPR055731">
    <property type="entry name" value="Pam3_gp33-like"/>
</dbReference>
<reference evidence="2" key="1">
    <citation type="submission" date="2020-05" db="EMBL/GenBank/DDBJ databases">
        <authorList>
            <person name="Chiriac C."/>
            <person name="Salcher M."/>
            <person name="Ghai R."/>
            <person name="Kavagutti S V."/>
        </authorList>
    </citation>
    <scope>NUCLEOTIDE SEQUENCE</scope>
</reference>
<organism evidence="2">
    <name type="scientific">uncultured Caudovirales phage</name>
    <dbReference type="NCBI Taxonomy" id="2100421"/>
    <lineage>
        <taxon>Viruses</taxon>
        <taxon>Duplodnaviria</taxon>
        <taxon>Heunggongvirae</taxon>
        <taxon>Uroviricota</taxon>
        <taxon>Caudoviricetes</taxon>
        <taxon>Peduoviridae</taxon>
        <taxon>Maltschvirus</taxon>
        <taxon>Maltschvirus maltsch</taxon>
    </lineage>
</organism>
<proteinExistence type="predicted"/>
<protein>
    <submittedName>
        <fullName evidence="2">Uncharacterized protein</fullName>
    </submittedName>
</protein>
<evidence type="ECO:0000313" key="2">
    <source>
        <dbReference type="EMBL" id="CAB5228639.1"/>
    </source>
</evidence>
<evidence type="ECO:0000256" key="1">
    <source>
        <dbReference type="SAM" id="Coils"/>
    </source>
</evidence>
<gene>
    <name evidence="2" type="ORF">UFOVP1544_11</name>
</gene>